<dbReference type="Proteomes" id="UP000887116">
    <property type="component" value="Unassembled WGS sequence"/>
</dbReference>
<proteinExistence type="predicted"/>
<dbReference type="EMBL" id="BMAO01025840">
    <property type="protein sequence ID" value="GFR05297.1"/>
    <property type="molecule type" value="Genomic_DNA"/>
</dbReference>
<dbReference type="AlphaFoldDB" id="A0A8X6GIZ7"/>
<gene>
    <name evidence="1" type="ORF">TNCT_54021</name>
</gene>
<evidence type="ECO:0000313" key="1">
    <source>
        <dbReference type="EMBL" id="GFR05297.1"/>
    </source>
</evidence>
<protein>
    <submittedName>
        <fullName evidence="1">Uncharacterized protein</fullName>
    </submittedName>
</protein>
<accession>A0A8X6GIZ7</accession>
<organism evidence="1 2">
    <name type="scientific">Trichonephila clavata</name>
    <name type="common">Joro spider</name>
    <name type="synonym">Nephila clavata</name>
    <dbReference type="NCBI Taxonomy" id="2740835"/>
    <lineage>
        <taxon>Eukaryota</taxon>
        <taxon>Metazoa</taxon>
        <taxon>Ecdysozoa</taxon>
        <taxon>Arthropoda</taxon>
        <taxon>Chelicerata</taxon>
        <taxon>Arachnida</taxon>
        <taxon>Araneae</taxon>
        <taxon>Araneomorphae</taxon>
        <taxon>Entelegynae</taxon>
        <taxon>Araneoidea</taxon>
        <taxon>Nephilidae</taxon>
        <taxon>Trichonephila</taxon>
    </lineage>
</organism>
<evidence type="ECO:0000313" key="2">
    <source>
        <dbReference type="Proteomes" id="UP000887116"/>
    </source>
</evidence>
<keyword evidence="2" id="KW-1185">Reference proteome</keyword>
<name>A0A8X6GIZ7_TRICU</name>
<sequence>MLLMVLSARGLAAKKLICNETIMDAMATLRAKTPDKFKEAVLKCMEFRDKHNIGNELHCKKKFAACVAIVLKELKSEVPKTGKKI</sequence>
<reference evidence="1" key="1">
    <citation type="submission" date="2020-07" db="EMBL/GenBank/DDBJ databases">
        <title>Multicomponent nature underlies the extraordinary mechanical properties of spider dragline silk.</title>
        <authorList>
            <person name="Kono N."/>
            <person name="Nakamura H."/>
            <person name="Mori M."/>
            <person name="Yoshida Y."/>
            <person name="Ohtoshi R."/>
            <person name="Malay A.D."/>
            <person name="Moran D.A.P."/>
            <person name="Tomita M."/>
            <person name="Numata K."/>
            <person name="Arakawa K."/>
        </authorList>
    </citation>
    <scope>NUCLEOTIDE SEQUENCE</scope>
</reference>
<comment type="caution">
    <text evidence="1">The sequence shown here is derived from an EMBL/GenBank/DDBJ whole genome shotgun (WGS) entry which is preliminary data.</text>
</comment>